<organism evidence="2 3">
    <name type="scientific">Clostridium cibarium</name>
    <dbReference type="NCBI Taxonomy" id="2762247"/>
    <lineage>
        <taxon>Bacteria</taxon>
        <taxon>Bacillati</taxon>
        <taxon>Bacillota</taxon>
        <taxon>Clostridia</taxon>
        <taxon>Eubacteriales</taxon>
        <taxon>Clostridiaceae</taxon>
        <taxon>Clostridium</taxon>
    </lineage>
</organism>
<dbReference type="Proteomes" id="UP000627781">
    <property type="component" value="Unassembled WGS sequence"/>
</dbReference>
<dbReference type="PROSITE" id="PS51688">
    <property type="entry name" value="ICA"/>
    <property type="match status" value="1"/>
</dbReference>
<dbReference type="InterPro" id="IPR036388">
    <property type="entry name" value="WH-like_DNA-bd_sf"/>
</dbReference>
<keyword evidence="3" id="KW-1185">Reference proteome</keyword>
<protein>
    <submittedName>
        <fullName evidence="2">Tail fiber domain-containing protein</fullName>
    </submittedName>
</protein>
<accession>A0ABR8PV53</accession>
<comment type="caution">
    <text evidence="2">The sequence shown here is derived from an EMBL/GenBank/DDBJ whole genome shotgun (WGS) entry which is preliminary data.</text>
</comment>
<dbReference type="InterPro" id="IPR030392">
    <property type="entry name" value="S74_ICA"/>
</dbReference>
<dbReference type="Pfam" id="PF13884">
    <property type="entry name" value="Peptidase_S74"/>
    <property type="match status" value="1"/>
</dbReference>
<evidence type="ECO:0000259" key="1">
    <source>
        <dbReference type="PROSITE" id="PS51688"/>
    </source>
</evidence>
<evidence type="ECO:0000313" key="2">
    <source>
        <dbReference type="EMBL" id="MBD7912009.1"/>
    </source>
</evidence>
<dbReference type="RefSeq" id="WP_191768895.1">
    <property type="nucleotide sequence ID" value="NZ_JACSRA010000018.1"/>
</dbReference>
<evidence type="ECO:0000313" key="3">
    <source>
        <dbReference type="Proteomes" id="UP000627781"/>
    </source>
</evidence>
<name>A0ABR8PV53_9CLOT</name>
<gene>
    <name evidence="2" type="ORF">H9661_11635</name>
</gene>
<feature type="domain" description="Peptidase S74" evidence="1">
    <location>
        <begin position="268"/>
        <end position="363"/>
    </location>
</feature>
<reference evidence="2 3" key="1">
    <citation type="submission" date="2020-08" db="EMBL/GenBank/DDBJ databases">
        <title>A Genomic Blueprint of the Chicken Gut Microbiome.</title>
        <authorList>
            <person name="Gilroy R."/>
            <person name="Ravi A."/>
            <person name="Getino M."/>
            <person name="Pursley I."/>
            <person name="Horton D.L."/>
            <person name="Alikhan N.-F."/>
            <person name="Baker D."/>
            <person name="Gharbi K."/>
            <person name="Hall N."/>
            <person name="Watson M."/>
            <person name="Adriaenssens E.M."/>
            <person name="Foster-Nyarko E."/>
            <person name="Jarju S."/>
            <person name="Secka A."/>
            <person name="Antonio M."/>
            <person name="Oren A."/>
            <person name="Chaudhuri R."/>
            <person name="La Ragione R.M."/>
            <person name="Hildebrand F."/>
            <person name="Pallen M.J."/>
        </authorList>
    </citation>
    <scope>NUCLEOTIDE SEQUENCE [LARGE SCALE GENOMIC DNA]</scope>
    <source>
        <strain evidence="2 3">Sa3CVN1</strain>
    </source>
</reference>
<proteinExistence type="predicted"/>
<sequence>MAIKKGIYKYDTGVKDQNGNEIFDEIYFKTLGSLVEEDTSHRFSTDSEKAVWNGKADNVVVTQIANGLMSTADKKKLDGIQEGANLYLHPSSHSAAMIVQDTSHRFASDAEKTVWNNKANASHGNHVPAIQSASGKTFLRNDNTWQVVTPSNIGAIGTTGYQYINGDLEATNIHSNGTVTMKYVDQGGNSALGQILKNEDSFTMQNRKCKTAISLMDDGSFKTFSEDKSNYIVQGGGVNYLGYGNSDGKTYLHVGTDNGSFGIDWWSSDKKLKTNIENSEEIALDKIMKIKYYKFDWKDEPKAHVKLGVIAQQLQEIEDSWIMKVEQENGDENLQILANNMIPYITKGMQEQQKLINKLIEKNKEFEKRLEQLER</sequence>
<dbReference type="EMBL" id="JACSRA010000018">
    <property type="protein sequence ID" value="MBD7912009.1"/>
    <property type="molecule type" value="Genomic_DNA"/>
</dbReference>
<dbReference type="Gene3D" id="1.10.10.10">
    <property type="entry name" value="Winged helix-like DNA-binding domain superfamily/Winged helix DNA-binding domain"/>
    <property type="match status" value="1"/>
</dbReference>